<feature type="compositionally biased region" description="Low complexity" evidence="1">
    <location>
        <begin position="17"/>
        <end position="28"/>
    </location>
</feature>
<feature type="region of interest" description="Disordered" evidence="1">
    <location>
        <begin position="265"/>
        <end position="295"/>
    </location>
</feature>
<dbReference type="Proteomes" id="UP000669133">
    <property type="component" value="Unassembled WGS sequence"/>
</dbReference>
<comment type="caution">
    <text evidence="2">The sequence shown here is derived from an EMBL/GenBank/DDBJ whole genome shotgun (WGS) entry which is preliminary data.</text>
</comment>
<feature type="compositionally biased region" description="Basic and acidic residues" evidence="1">
    <location>
        <begin position="193"/>
        <end position="205"/>
    </location>
</feature>
<feature type="compositionally biased region" description="Low complexity" evidence="1">
    <location>
        <begin position="115"/>
        <end position="146"/>
    </location>
</feature>
<proteinExistence type="predicted"/>
<feature type="compositionally biased region" description="Low complexity" evidence="1">
    <location>
        <begin position="924"/>
        <end position="935"/>
    </location>
</feature>
<feature type="compositionally biased region" description="Basic residues" evidence="1">
    <location>
        <begin position="956"/>
        <end position="972"/>
    </location>
</feature>
<feature type="compositionally biased region" description="Polar residues" evidence="1">
    <location>
        <begin position="266"/>
        <end position="292"/>
    </location>
</feature>
<feature type="region of interest" description="Disordered" evidence="1">
    <location>
        <begin position="115"/>
        <end position="150"/>
    </location>
</feature>
<gene>
    <name evidence="2" type="ORF">I9W82_001872</name>
</gene>
<name>A0A8H8DC66_9ASCO</name>
<feature type="compositionally biased region" description="Pro residues" evidence="1">
    <location>
        <begin position="53"/>
        <end position="62"/>
    </location>
</feature>
<feature type="compositionally biased region" description="Polar residues" evidence="1">
    <location>
        <begin position="633"/>
        <end position="654"/>
    </location>
</feature>
<feature type="compositionally biased region" description="Low complexity" evidence="1">
    <location>
        <begin position="806"/>
        <end position="842"/>
    </location>
</feature>
<feature type="region of interest" description="Disordered" evidence="1">
    <location>
        <begin position="470"/>
        <end position="507"/>
    </location>
</feature>
<feature type="compositionally biased region" description="Polar residues" evidence="1">
    <location>
        <begin position="853"/>
        <end position="878"/>
    </location>
</feature>
<sequence>MSSSNHLNIPQSPPPAFTSTPTPASTPFNPRTHRHKRSQAISGDFDGLGLFNIPPPGPPNAPPLISSPKTNSTTTAQSVPCGTSSTPPPPTTSRSSHYGHRLAFSNSNAFSTTTSPYRNFSNNSTNNNNHNTASASASFRTMSSSAPKERVVGFADTPRIKTDEDYELDRHFHFNNKDDFANPIDHGFAFPKNEFESSEKPHSSMDDDDDEDALHNYSSSPPQGVTYTTTFRKSLSSPIQLSNRLSHSSLRQHSAPHLVQSPRHLTYQSSQPQLQPHHYQSQPQLHPQSQESDVPDPVIDLDYILTANLHIGSQLLDDSSVFNTDDFFGSPAIAEEEDTMEDKTLLAQTSTPSSSSAGAMLNNNHDEIGEQDLHELQLEEEELKSKEDDEDEESILPPPTHNFYSSTNSSSSSFNSVHHPQPTSCSSSGPAQPPTPSFSTPTRQRSGAKAHRYQTFYDQSNRISNAMRGSAESIERTNTNTPPLSATTGGGAPPCSPAISASSNPSNPVVSQYVPATYTGQSPQLQSQQQPALRKTRYLNHYYSLPTLKSKRSFSSIRYNELKKISSPTKEYYRLQSTLSPSKHNGNSFNNTLHFGNNNSSISNNNNSSISNNNNNAAVPIDLTATLQPPIPQCSTPSTLATQSTTESVSTAISNKREDASTSPISDNSEISSMVITDGKQAPQKSATETEETETETVTETGEVDPDARPTIVVSTRDLEPQSPIQGSASTISSHLFPIPQSGHSNDNSISLPSESTLSNTSSPQIVTAVNNSSNKSFTSLQDNGLAKSHHHHPQIVLAPPPMDRPTVVQSSPVSTTSSPTSLTFKRSQISLSSSSISFSSSPTKRVNELEKPNTNTSSRQPLTPTESNFIKSSSSKQTKVKLDAPMSKYDYHKYPKSKKPGKSGQHAPSEADGDVHSVLPRLSKATSAVSSASTRNESDSGVSLSLSLTNESKLKKIHGGGGRRRLGHARSKSNVEDSLSSAGMKRSSRFFDWLRKR</sequence>
<reference evidence="2 3" key="1">
    <citation type="submission" date="2020-12" db="EMBL/GenBank/DDBJ databases">
        <title>Effect of drift, selection, and recombination on the evolution of hybrid genomes in Candida yeast pathogens.</title>
        <authorList>
            <person name="Mixao V."/>
            <person name="Ksiezopolska E."/>
            <person name="Saus E."/>
            <person name="Boekhout T."/>
            <person name="Gacser A."/>
            <person name="Gabaldon T."/>
        </authorList>
    </citation>
    <scope>NUCLEOTIDE SEQUENCE [LARGE SCALE GENOMIC DNA]</scope>
    <source>
        <strain evidence="2 3">BP57</strain>
    </source>
</reference>
<feature type="region of interest" description="Disordered" evidence="1">
    <location>
        <begin position="185"/>
        <end position="228"/>
    </location>
</feature>
<evidence type="ECO:0000313" key="2">
    <source>
        <dbReference type="EMBL" id="KAG5419992.1"/>
    </source>
</evidence>
<feature type="compositionally biased region" description="Polar residues" evidence="1">
    <location>
        <begin position="1"/>
        <end position="10"/>
    </location>
</feature>
<feature type="region of interest" description="Disordered" evidence="1">
    <location>
        <begin position="775"/>
        <end position="984"/>
    </location>
</feature>
<feature type="compositionally biased region" description="Polar residues" evidence="1">
    <location>
        <begin position="661"/>
        <end position="675"/>
    </location>
</feature>
<feature type="compositionally biased region" description="Polar residues" evidence="1">
    <location>
        <begin position="742"/>
        <end position="762"/>
    </location>
</feature>
<feature type="region of interest" description="Disordered" evidence="1">
    <location>
        <begin position="628"/>
        <end position="762"/>
    </location>
</feature>
<evidence type="ECO:0000313" key="3">
    <source>
        <dbReference type="Proteomes" id="UP000669133"/>
    </source>
</evidence>
<feature type="compositionally biased region" description="Low complexity" evidence="1">
    <location>
        <begin position="497"/>
        <end position="507"/>
    </location>
</feature>
<feature type="compositionally biased region" description="Polar residues" evidence="1">
    <location>
        <begin position="421"/>
        <end position="430"/>
    </location>
</feature>
<feature type="compositionally biased region" description="Polar residues" evidence="1">
    <location>
        <begin position="940"/>
        <end position="952"/>
    </location>
</feature>
<feature type="compositionally biased region" description="Polar residues" evidence="1">
    <location>
        <begin position="69"/>
        <end position="82"/>
    </location>
</feature>
<accession>A0A8H8DC66</accession>
<feature type="compositionally biased region" description="Low complexity" evidence="1">
    <location>
        <begin position="402"/>
        <end position="416"/>
    </location>
</feature>
<dbReference type="GeneID" id="93650501"/>
<feature type="region of interest" description="Disordered" evidence="1">
    <location>
        <begin position="382"/>
        <end position="450"/>
    </location>
</feature>
<keyword evidence="3" id="KW-1185">Reference proteome</keyword>
<feature type="compositionally biased region" description="Polar residues" evidence="1">
    <location>
        <begin position="723"/>
        <end position="734"/>
    </location>
</feature>
<dbReference type="AlphaFoldDB" id="A0A8H8DC66"/>
<feature type="compositionally biased region" description="Acidic residues" evidence="1">
    <location>
        <begin position="689"/>
        <end position="705"/>
    </location>
</feature>
<feature type="compositionally biased region" description="Polar residues" evidence="1">
    <location>
        <begin position="476"/>
        <end position="487"/>
    </location>
</feature>
<feature type="region of interest" description="Disordered" evidence="1">
    <location>
        <begin position="1"/>
        <end position="100"/>
    </location>
</feature>
<dbReference type="EMBL" id="JAEOAQ010000002">
    <property type="protein sequence ID" value="KAG5419992.1"/>
    <property type="molecule type" value="Genomic_DNA"/>
</dbReference>
<dbReference type="OrthoDB" id="3981301at2759"/>
<protein>
    <submittedName>
        <fullName evidence="2">Uncharacterized protein</fullName>
    </submittedName>
</protein>
<dbReference type="RefSeq" id="XP_067549108.1">
    <property type="nucleotide sequence ID" value="XM_067690665.1"/>
</dbReference>
<evidence type="ECO:0000256" key="1">
    <source>
        <dbReference type="SAM" id="MobiDB-lite"/>
    </source>
</evidence>
<feature type="compositionally biased region" description="Polar residues" evidence="1">
    <location>
        <begin position="216"/>
        <end position="228"/>
    </location>
</feature>
<organism evidence="2 3">
    <name type="scientific">Candida metapsilosis</name>
    <dbReference type="NCBI Taxonomy" id="273372"/>
    <lineage>
        <taxon>Eukaryota</taxon>
        <taxon>Fungi</taxon>
        <taxon>Dikarya</taxon>
        <taxon>Ascomycota</taxon>
        <taxon>Saccharomycotina</taxon>
        <taxon>Pichiomycetes</taxon>
        <taxon>Debaryomycetaceae</taxon>
        <taxon>Candida/Lodderomyces clade</taxon>
        <taxon>Candida</taxon>
    </lineage>
</organism>